<dbReference type="GO" id="GO:0046872">
    <property type="term" value="F:metal ion binding"/>
    <property type="evidence" value="ECO:0007669"/>
    <property type="project" value="InterPro"/>
</dbReference>
<evidence type="ECO:0000256" key="1">
    <source>
        <dbReference type="ARBA" id="ARBA00007261"/>
    </source>
</evidence>
<dbReference type="InterPro" id="IPR011249">
    <property type="entry name" value="Metalloenz_LuxS/M16"/>
</dbReference>
<evidence type="ECO:0000313" key="5">
    <source>
        <dbReference type="Proteomes" id="UP000782312"/>
    </source>
</evidence>
<comment type="caution">
    <text evidence="4">The sequence shown here is derived from an EMBL/GenBank/DDBJ whole genome shotgun (WGS) entry which is preliminary data.</text>
</comment>
<name>A0A932MKQ6_UNCTE</name>
<gene>
    <name evidence="4" type="ORF">HYZ11_01885</name>
</gene>
<dbReference type="Gene3D" id="3.30.830.10">
    <property type="entry name" value="Metalloenzyme, LuxS/M16 peptidase-like"/>
    <property type="match status" value="2"/>
</dbReference>
<organism evidence="4 5">
    <name type="scientific">Tectimicrobiota bacterium</name>
    <dbReference type="NCBI Taxonomy" id="2528274"/>
    <lineage>
        <taxon>Bacteria</taxon>
        <taxon>Pseudomonadati</taxon>
        <taxon>Nitrospinota/Tectimicrobiota group</taxon>
        <taxon>Candidatus Tectimicrobiota</taxon>
    </lineage>
</organism>
<evidence type="ECO:0000313" key="4">
    <source>
        <dbReference type="EMBL" id="MBI3126339.1"/>
    </source>
</evidence>
<dbReference type="Proteomes" id="UP000782312">
    <property type="component" value="Unassembled WGS sequence"/>
</dbReference>
<feature type="domain" description="Peptidase M16 N-terminal" evidence="2">
    <location>
        <begin position="13"/>
        <end position="150"/>
    </location>
</feature>
<protein>
    <submittedName>
        <fullName evidence="4">Insulinase family protein</fullName>
    </submittedName>
</protein>
<dbReference type="PANTHER" id="PTHR11851:SF49">
    <property type="entry name" value="MITOCHONDRIAL-PROCESSING PEPTIDASE SUBUNIT ALPHA"/>
    <property type="match status" value="1"/>
</dbReference>
<reference evidence="4" key="1">
    <citation type="submission" date="2020-07" db="EMBL/GenBank/DDBJ databases">
        <title>Huge and variable diversity of episymbiotic CPR bacteria and DPANN archaea in groundwater ecosystems.</title>
        <authorList>
            <person name="He C.Y."/>
            <person name="Keren R."/>
            <person name="Whittaker M."/>
            <person name="Farag I.F."/>
            <person name="Doudna J."/>
            <person name="Cate J.H.D."/>
            <person name="Banfield J.F."/>
        </authorList>
    </citation>
    <scope>NUCLEOTIDE SEQUENCE</scope>
    <source>
        <strain evidence="4">NC_groundwater_763_Ag_S-0.2um_68_21</strain>
    </source>
</reference>
<accession>A0A932MKQ6</accession>
<dbReference type="Pfam" id="PF00675">
    <property type="entry name" value="Peptidase_M16"/>
    <property type="match status" value="1"/>
</dbReference>
<dbReference type="SUPFAM" id="SSF63411">
    <property type="entry name" value="LuxS/MPP-like metallohydrolase"/>
    <property type="match status" value="2"/>
</dbReference>
<evidence type="ECO:0000259" key="2">
    <source>
        <dbReference type="Pfam" id="PF00675"/>
    </source>
</evidence>
<feature type="domain" description="Peptidase M16 C-terminal" evidence="3">
    <location>
        <begin position="164"/>
        <end position="338"/>
    </location>
</feature>
<dbReference type="EMBL" id="JACPUR010000002">
    <property type="protein sequence ID" value="MBI3126339.1"/>
    <property type="molecule type" value="Genomic_DNA"/>
</dbReference>
<dbReference type="PANTHER" id="PTHR11851">
    <property type="entry name" value="METALLOPROTEASE"/>
    <property type="match status" value="1"/>
</dbReference>
<proteinExistence type="inferred from homology"/>
<evidence type="ECO:0000259" key="3">
    <source>
        <dbReference type="Pfam" id="PF05193"/>
    </source>
</evidence>
<dbReference type="AlphaFoldDB" id="A0A932MKQ6"/>
<dbReference type="InterPro" id="IPR011765">
    <property type="entry name" value="Pept_M16_N"/>
</dbReference>
<dbReference type="InterPro" id="IPR050361">
    <property type="entry name" value="MPP/UQCRC_Complex"/>
</dbReference>
<comment type="similarity">
    <text evidence="1">Belongs to the peptidase M16 family.</text>
</comment>
<dbReference type="Pfam" id="PF05193">
    <property type="entry name" value="Peptidase_M16_C"/>
    <property type="match status" value="1"/>
</dbReference>
<dbReference type="InterPro" id="IPR007863">
    <property type="entry name" value="Peptidase_M16_C"/>
</dbReference>
<sequence>MKVVQGRLSNGIRVVTTERPDTRAVAFHIYFGCGGRHERDEVVGVSHALEHMVFKGTPTRTTLDIAREMEGNGASINANTAAERTCYHFTSPAESFPKVLEVYADAVNNCLLDLEEWHRERKVILEELKMYEDMPRLWVSDMLETHIFNLQMGVIGSRETIGAIEPEHMRDLIERWYSPGNTVVSVAGGVTHDQVMELSERHFGGRKGSAAACMWPPVPSKSQKRIVEQARQTDQVNLAIGFRTFGLDHPDGPALRVACNILGGKMSSRLFTEVREKRGLAYSVGASPHRYTDAGFVELKAGVALEKAREATQVILAEAAKLKDEPVGDQELGEAKRHLRGNLQIHESSEYFAGRSGSNLLLRGKLYPVEEELADIGSVTSADIARVARDVFRPEKLTLAVIAEKPLGAELEPALQV</sequence>